<dbReference type="Proteomes" id="UP000240429">
    <property type="component" value="Unassembled WGS sequence"/>
</dbReference>
<proteinExistence type="predicted"/>
<name>A0A2P8Q3M2_9ACTN</name>
<evidence type="ECO:0000313" key="2">
    <source>
        <dbReference type="Proteomes" id="UP000240429"/>
    </source>
</evidence>
<keyword evidence="2" id="KW-1185">Reference proteome</keyword>
<dbReference type="EMBL" id="PYBJ01000016">
    <property type="protein sequence ID" value="PSM40860.1"/>
    <property type="molecule type" value="Genomic_DNA"/>
</dbReference>
<protein>
    <recommendedName>
        <fullName evidence="3">Polymerase nucleotidyl transferase domain-containing protein</fullName>
    </recommendedName>
</protein>
<comment type="caution">
    <text evidence="1">The sequence shown here is derived from an EMBL/GenBank/DDBJ whole genome shotgun (WGS) entry which is preliminary data.</text>
</comment>
<organism evidence="1 2">
    <name type="scientific">Streptomyces dioscori</name>
    <dbReference type="NCBI Taxonomy" id="2109333"/>
    <lineage>
        <taxon>Bacteria</taxon>
        <taxon>Bacillati</taxon>
        <taxon>Actinomycetota</taxon>
        <taxon>Actinomycetes</taxon>
        <taxon>Kitasatosporales</taxon>
        <taxon>Streptomycetaceae</taxon>
        <taxon>Streptomyces</taxon>
        <taxon>Streptomyces aurantiacus group</taxon>
    </lineage>
</organism>
<dbReference type="OrthoDB" id="4322464at2"/>
<dbReference type="SUPFAM" id="SSF81301">
    <property type="entry name" value="Nucleotidyltransferase"/>
    <property type="match status" value="1"/>
</dbReference>
<evidence type="ECO:0000313" key="1">
    <source>
        <dbReference type="EMBL" id="PSM40860.1"/>
    </source>
</evidence>
<dbReference type="RefSeq" id="WP_107018666.1">
    <property type="nucleotide sequence ID" value="NZ_KZ679046.1"/>
</dbReference>
<gene>
    <name evidence="1" type="ORF">C6Y14_22870</name>
</gene>
<evidence type="ECO:0008006" key="3">
    <source>
        <dbReference type="Google" id="ProtNLM"/>
    </source>
</evidence>
<sequence length="334" mass="36597">MTTARHDARTERFAAHIEAHGLTRARVLEQVDESFGDPLLVVAAGSVIAGFGNDTSDLDLYVVVQDDVASTLPLMSYAKSARIDVIITGADQLMARHAELSAGAWPPPTVSPGDLVEQRKVFDTLSRFGLGLPLDGTPQWLDWQRRLDGEITGWLRAWYAVEAVRMRSASRALADRKPLAAALRAGEALIAALERHAVTKGERYFKWKWVGEKLRRLGDQDGMAAFELAMCPPLTADEAPAYLRRAEEVLDTYLSDVDTSGWQLCLLPAAGTAWRPFGEGHLVSRWGLRAAAVSEDSPVSAPGSWTYHPGEAWHPDVASLFAEDMLWLGIRSAP</sequence>
<reference evidence="1 2" key="1">
    <citation type="submission" date="2018-03" db="EMBL/GenBank/DDBJ databases">
        <title>Streptomyces dioscori sp. nov., a novel endophytic actinobacterium isolated from bulbil of Dioscorea bulbifera L.</title>
        <authorList>
            <person name="Zhikuan W."/>
        </authorList>
    </citation>
    <scope>NUCLEOTIDE SEQUENCE [LARGE SCALE GENOMIC DNA]</scope>
    <source>
        <strain evidence="1 2">A217</strain>
    </source>
</reference>
<accession>A0A2P8Q3M2</accession>
<dbReference type="AlphaFoldDB" id="A0A2P8Q3M2"/>
<dbReference type="InterPro" id="IPR043519">
    <property type="entry name" value="NT_sf"/>
</dbReference>